<evidence type="ECO:0000313" key="1">
    <source>
        <dbReference type="EMBL" id="HIR61491.1"/>
    </source>
</evidence>
<organism evidence="1 2">
    <name type="scientific">Candidatus Faecivivens stercoravium</name>
    <dbReference type="NCBI Taxonomy" id="2840803"/>
    <lineage>
        <taxon>Bacteria</taxon>
        <taxon>Bacillati</taxon>
        <taxon>Bacillota</taxon>
        <taxon>Clostridia</taxon>
        <taxon>Eubacteriales</taxon>
        <taxon>Oscillospiraceae</taxon>
        <taxon>Oscillospiraceae incertae sedis</taxon>
        <taxon>Candidatus Faecivivens</taxon>
    </lineage>
</organism>
<comment type="caution">
    <text evidence="1">The sequence shown here is derived from an EMBL/GenBank/DDBJ whole genome shotgun (WGS) entry which is preliminary data.</text>
</comment>
<evidence type="ECO:0008006" key="3">
    <source>
        <dbReference type="Google" id="ProtNLM"/>
    </source>
</evidence>
<proteinExistence type="predicted"/>
<dbReference type="SUPFAM" id="SSF51004">
    <property type="entry name" value="C-terminal (heme d1) domain of cytochrome cd1-nitrite reductase"/>
    <property type="match status" value="1"/>
</dbReference>
<reference evidence="1" key="2">
    <citation type="journal article" date="2021" name="PeerJ">
        <title>Extensive microbial diversity within the chicken gut microbiome revealed by metagenomics and culture.</title>
        <authorList>
            <person name="Gilroy R."/>
            <person name="Ravi A."/>
            <person name="Getino M."/>
            <person name="Pursley I."/>
            <person name="Horton D.L."/>
            <person name="Alikhan N.F."/>
            <person name="Baker D."/>
            <person name="Gharbi K."/>
            <person name="Hall N."/>
            <person name="Watson M."/>
            <person name="Adriaenssens E.M."/>
            <person name="Foster-Nyarko E."/>
            <person name="Jarju S."/>
            <person name="Secka A."/>
            <person name="Antonio M."/>
            <person name="Oren A."/>
            <person name="Chaudhuri R.R."/>
            <person name="La Ragione R."/>
            <person name="Hildebrand F."/>
            <person name="Pallen M.J."/>
        </authorList>
    </citation>
    <scope>NUCLEOTIDE SEQUENCE</scope>
    <source>
        <strain evidence="1">CHK189-12415</strain>
    </source>
</reference>
<sequence>LASGLDYLMPITFAGESPPAFFQMSSHGRTGLMDLDGSWLWQEEGNPLTDYFEATSDALIWLNDSLAQRTLVMVQDGVIEYDPADELDAAYLDVYPLADALTGDPARLYVESRRSNLTEDAPIETGVFNSSGGFADQYDSSSVLLLAGDILVRGNYEIQNSDGYIFAADVTFERLGTMGYGELLWEPGRCVVRAVDASHLMVCLQPDEDSTPETLLVDAATLEVIKRFPGVFGAAGSWQYEPIPDGCILLFDEGGENRTLYSLPLDREFAGFEAFCGDGAVVQGSSPDTYDVIRLSDGETVVQDTLSDYHYWSDAFSYWTGPDGQSYLACPNAYHDQILPVEYLAGGYGWESENHFAVAREGGQFDLLDKDGRLLLSVPPEGDTPASYLGNGWFQGQSGTGTVFYAPDGAVYRFDAHNLWLTYADPGAPLFVRLEEDGTQTLLDGDGRVIVSGLQNIYQPAPEGEFLCASENGTLGLLAFDGSWLWQEDS</sequence>
<dbReference type="AlphaFoldDB" id="A0A9D1J571"/>
<dbReference type="EMBL" id="DVHA01000258">
    <property type="protein sequence ID" value="HIR61491.1"/>
    <property type="molecule type" value="Genomic_DNA"/>
</dbReference>
<feature type="non-terminal residue" evidence="1">
    <location>
        <position position="1"/>
    </location>
</feature>
<protein>
    <recommendedName>
        <fullName evidence="3">WG repeat-containing protein</fullName>
    </recommendedName>
</protein>
<gene>
    <name evidence="1" type="ORF">IAB37_07965</name>
</gene>
<dbReference type="Proteomes" id="UP000824241">
    <property type="component" value="Unassembled WGS sequence"/>
</dbReference>
<reference evidence="1" key="1">
    <citation type="submission" date="2020-10" db="EMBL/GenBank/DDBJ databases">
        <authorList>
            <person name="Gilroy R."/>
        </authorList>
    </citation>
    <scope>NUCLEOTIDE SEQUENCE</scope>
    <source>
        <strain evidence="1">CHK189-12415</strain>
    </source>
</reference>
<evidence type="ECO:0000313" key="2">
    <source>
        <dbReference type="Proteomes" id="UP000824241"/>
    </source>
</evidence>
<accession>A0A9D1J571</accession>
<name>A0A9D1J571_9FIRM</name>
<dbReference type="InterPro" id="IPR011048">
    <property type="entry name" value="Haem_d1_sf"/>
</dbReference>